<dbReference type="GO" id="GO:0042026">
    <property type="term" value="P:protein refolding"/>
    <property type="evidence" value="ECO:0007669"/>
    <property type="project" value="TreeGrafter"/>
</dbReference>
<evidence type="ECO:0000256" key="8">
    <source>
        <dbReference type="ARBA" id="ARBA00022833"/>
    </source>
</evidence>
<dbReference type="SUPFAM" id="SSF57938">
    <property type="entry name" value="DnaJ/Hsp40 cysteine-rich domain"/>
    <property type="match status" value="1"/>
</dbReference>
<dbReference type="AlphaFoldDB" id="A0A917GSW6"/>
<evidence type="ECO:0000313" key="19">
    <source>
        <dbReference type="Proteomes" id="UP000600247"/>
    </source>
</evidence>
<dbReference type="FunFam" id="1.10.287.110:FF:000031">
    <property type="entry name" value="Molecular chaperone DnaJ"/>
    <property type="match status" value="1"/>
</dbReference>
<evidence type="ECO:0000313" key="18">
    <source>
        <dbReference type="EMBL" id="GGG56077.1"/>
    </source>
</evidence>
<dbReference type="Gene3D" id="2.60.260.20">
    <property type="entry name" value="Urease metallochaperone UreE, N-terminal domain"/>
    <property type="match status" value="2"/>
</dbReference>
<protein>
    <recommendedName>
        <fullName evidence="12 13">Chaperone protein DnaJ</fullName>
    </recommendedName>
</protein>
<dbReference type="Gene3D" id="1.10.287.110">
    <property type="entry name" value="DnaJ domain"/>
    <property type="match status" value="1"/>
</dbReference>
<evidence type="ECO:0000256" key="15">
    <source>
        <dbReference type="SAM" id="MobiDB-lite"/>
    </source>
</evidence>
<feature type="domain" description="CR-type" evidence="17">
    <location>
        <begin position="134"/>
        <end position="216"/>
    </location>
</feature>
<dbReference type="InterPro" id="IPR018253">
    <property type="entry name" value="DnaJ_domain_CS"/>
</dbReference>
<comment type="subcellular location">
    <subcellularLocation>
        <location evidence="1 13">Cytoplasm</location>
    </subcellularLocation>
</comment>
<dbReference type="PROSITE" id="PS00636">
    <property type="entry name" value="DNAJ_1"/>
    <property type="match status" value="1"/>
</dbReference>
<comment type="cofactor">
    <cofactor evidence="13">
        <name>Zn(2+)</name>
        <dbReference type="ChEBI" id="CHEBI:29105"/>
    </cofactor>
    <text evidence="13">Binds 2 Zn(2+) ions per monomer.</text>
</comment>
<feature type="binding site" evidence="13">
    <location>
        <position position="207"/>
    </location>
    <ligand>
        <name>Zn(2+)</name>
        <dbReference type="ChEBI" id="CHEBI:29105"/>
        <label>1</label>
    </ligand>
</feature>
<dbReference type="InterPro" id="IPR001305">
    <property type="entry name" value="HSP_DnaJ_Cys-rich_dom"/>
</dbReference>
<sequence length="383" mass="41576">MADKRDYYEVLGLGKSASDDEIKKAYRSLARKYHPDVNKEADAESKFKEVKEAYDVLSDEGQRSTYDRYGHVDPNQGMGGAGGFSGDFGGGGFGDIFDMFFGGGGGGRRDPNAPQRGNDLQYTMTIEFKEAVFGKETEITIPRTETCDTCTGSGAKPGTKPETCTVCKGSGQQEVVQNTPFGRMVNRRACTNCSGTGRVIKEKCGTCHGAGKVKKQRKINVRIPAGVDDGAQIRLSGEGEGGLRGGPSGDLYIVIRVKSHEFFERENDDIYCEVPLTFVQAALGDEIEIPTLSEKVKLKIPAGTQTGTYFRLKGKGVPKLRGYGQGDQHVKVTVVTPTKLTDEQKDLLRQFSGGTASTSSVAESNSEHHESIFDKMKKAFRGE</sequence>
<evidence type="ECO:0000256" key="7">
    <source>
        <dbReference type="ARBA" id="ARBA00022771"/>
    </source>
</evidence>
<dbReference type="RefSeq" id="WP_188887459.1">
    <property type="nucleotide sequence ID" value="NZ_BMHY01000001.1"/>
</dbReference>
<keyword evidence="4 13" id="KW-0235">DNA replication</keyword>
<keyword evidence="7 13" id="KW-0863">Zinc-finger</keyword>
<evidence type="ECO:0000256" key="9">
    <source>
        <dbReference type="ARBA" id="ARBA00023016"/>
    </source>
</evidence>
<keyword evidence="8 13" id="KW-0862">Zinc</keyword>
<feature type="binding site" evidence="13">
    <location>
        <position position="193"/>
    </location>
    <ligand>
        <name>Zn(2+)</name>
        <dbReference type="ChEBI" id="CHEBI:29105"/>
        <label>2</label>
    </ligand>
</feature>
<evidence type="ECO:0000256" key="2">
    <source>
        <dbReference type="ARBA" id="ARBA00011738"/>
    </source>
</evidence>
<dbReference type="Gene3D" id="2.10.230.10">
    <property type="entry name" value="Heat shock protein DnaJ, cysteine-rich domain"/>
    <property type="match status" value="1"/>
</dbReference>
<evidence type="ECO:0000259" key="17">
    <source>
        <dbReference type="PROSITE" id="PS51188"/>
    </source>
</evidence>
<dbReference type="Pfam" id="PF01556">
    <property type="entry name" value="DnaJ_C"/>
    <property type="match status" value="1"/>
</dbReference>
<feature type="binding site" evidence="13">
    <location>
        <position position="147"/>
    </location>
    <ligand>
        <name>Zn(2+)</name>
        <dbReference type="ChEBI" id="CHEBI:29105"/>
        <label>1</label>
    </ligand>
</feature>
<feature type="binding site" evidence="13">
    <location>
        <position position="150"/>
    </location>
    <ligand>
        <name>Zn(2+)</name>
        <dbReference type="ChEBI" id="CHEBI:29105"/>
        <label>1</label>
    </ligand>
</feature>
<dbReference type="InterPro" id="IPR036410">
    <property type="entry name" value="HSP_DnaJ_Cys-rich_dom_sf"/>
</dbReference>
<evidence type="ECO:0000256" key="6">
    <source>
        <dbReference type="ARBA" id="ARBA00022737"/>
    </source>
</evidence>
<feature type="binding site" evidence="13">
    <location>
        <position position="167"/>
    </location>
    <ligand>
        <name>Zn(2+)</name>
        <dbReference type="ChEBI" id="CHEBI:29105"/>
        <label>2</label>
    </ligand>
</feature>
<dbReference type="GO" id="GO:0008270">
    <property type="term" value="F:zinc ion binding"/>
    <property type="evidence" value="ECO:0007669"/>
    <property type="project" value="UniProtKB-UniRule"/>
</dbReference>
<dbReference type="GO" id="GO:0006260">
    <property type="term" value="P:DNA replication"/>
    <property type="evidence" value="ECO:0007669"/>
    <property type="project" value="UniProtKB-KW"/>
</dbReference>
<comment type="domain">
    <text evidence="13">The J domain is necessary and sufficient to stimulate DnaK ATPase activity. Zinc center 1 plays an important role in the autonomous, DnaK-independent chaperone activity of DnaJ. Zinc center 2 is essential for interaction with DnaK and for DnaJ activity.</text>
</comment>
<dbReference type="GO" id="GO:0009408">
    <property type="term" value="P:response to heat"/>
    <property type="evidence" value="ECO:0007669"/>
    <property type="project" value="InterPro"/>
</dbReference>
<dbReference type="SUPFAM" id="SSF46565">
    <property type="entry name" value="Chaperone J-domain"/>
    <property type="match status" value="1"/>
</dbReference>
<dbReference type="CDD" id="cd06257">
    <property type="entry name" value="DnaJ"/>
    <property type="match status" value="1"/>
</dbReference>
<evidence type="ECO:0000256" key="12">
    <source>
        <dbReference type="ARBA" id="ARBA00067609"/>
    </source>
</evidence>
<evidence type="ECO:0000259" key="16">
    <source>
        <dbReference type="PROSITE" id="PS50076"/>
    </source>
</evidence>
<evidence type="ECO:0000256" key="14">
    <source>
        <dbReference type="PROSITE-ProRule" id="PRU00546"/>
    </source>
</evidence>
<dbReference type="NCBIfam" id="TIGR02349">
    <property type="entry name" value="DnaJ_bact"/>
    <property type="match status" value="1"/>
</dbReference>
<feature type="repeat" description="CXXCXGXG motif" evidence="13">
    <location>
        <begin position="190"/>
        <end position="197"/>
    </location>
</feature>
<feature type="repeat" description="CXXCXGXG motif" evidence="13">
    <location>
        <begin position="164"/>
        <end position="171"/>
    </location>
</feature>
<keyword evidence="10 13" id="KW-0143">Chaperone</keyword>
<dbReference type="HAMAP" id="MF_01152">
    <property type="entry name" value="DnaJ"/>
    <property type="match status" value="1"/>
</dbReference>
<feature type="compositionally biased region" description="Basic and acidic residues" evidence="15">
    <location>
        <begin position="365"/>
        <end position="375"/>
    </location>
</feature>
<feature type="region of interest" description="Disordered" evidence="15">
    <location>
        <begin position="354"/>
        <end position="375"/>
    </location>
</feature>
<dbReference type="Pfam" id="PF00684">
    <property type="entry name" value="DnaJ_CXXCXGXG"/>
    <property type="match status" value="1"/>
</dbReference>
<keyword evidence="9 13" id="KW-0346">Stress response</keyword>
<dbReference type="NCBIfam" id="NF008035">
    <property type="entry name" value="PRK10767.1"/>
    <property type="match status" value="1"/>
</dbReference>
<dbReference type="NCBIfam" id="NF010873">
    <property type="entry name" value="PRK14280.1"/>
    <property type="match status" value="1"/>
</dbReference>
<gene>
    <name evidence="13 18" type="primary">dnaJ</name>
    <name evidence="18" type="ORF">GCM10010918_06260</name>
</gene>
<evidence type="ECO:0000256" key="1">
    <source>
        <dbReference type="ARBA" id="ARBA00004496"/>
    </source>
</evidence>
<keyword evidence="6 13" id="KW-0677">Repeat</keyword>
<dbReference type="FunFam" id="2.60.260.20:FF:000004">
    <property type="entry name" value="Molecular chaperone DnaJ"/>
    <property type="match status" value="1"/>
</dbReference>
<comment type="subunit">
    <text evidence="2 13">Homodimer.</text>
</comment>
<dbReference type="Pfam" id="PF00226">
    <property type="entry name" value="DnaJ"/>
    <property type="match status" value="1"/>
</dbReference>
<dbReference type="GO" id="GO:0005737">
    <property type="term" value="C:cytoplasm"/>
    <property type="evidence" value="ECO:0007669"/>
    <property type="project" value="UniProtKB-SubCell"/>
</dbReference>
<proteinExistence type="inferred from homology"/>
<dbReference type="InterPro" id="IPR002939">
    <property type="entry name" value="DnaJ_C"/>
</dbReference>
<dbReference type="InterPro" id="IPR001623">
    <property type="entry name" value="DnaJ_domain"/>
</dbReference>
<dbReference type="InterPro" id="IPR036869">
    <property type="entry name" value="J_dom_sf"/>
</dbReference>
<keyword evidence="3 13" id="KW-0963">Cytoplasm</keyword>
<keyword evidence="5 13" id="KW-0479">Metal-binding</keyword>
<comment type="function">
    <text evidence="13">Participates actively in the response to hyperosmotic and heat shock by preventing the aggregation of stress-denatured proteins and by disaggregating proteins, also in an autonomous, DnaK-independent fashion. Unfolded proteins bind initially to DnaJ; upon interaction with the DnaJ-bound protein, DnaK hydrolyzes its bound ATP, resulting in the formation of a stable complex. GrpE releases ADP from DnaK; ATP binding to DnaK triggers the release of the substrate protein, thus completing the reaction cycle. Several rounds of ATP-dependent interactions between DnaJ, DnaK and GrpE are required for fully efficient folding. Also involved, together with DnaK and GrpE, in the DNA replication of plasmids through activation of initiation proteins.</text>
</comment>
<feature type="binding site" evidence="13">
    <location>
        <position position="164"/>
    </location>
    <ligand>
        <name>Zn(2+)</name>
        <dbReference type="ChEBI" id="CHEBI:29105"/>
        <label>2</label>
    </ligand>
</feature>
<dbReference type="CDD" id="cd10719">
    <property type="entry name" value="DnaJ_zf"/>
    <property type="match status" value="1"/>
</dbReference>
<evidence type="ECO:0000256" key="3">
    <source>
        <dbReference type="ARBA" id="ARBA00022490"/>
    </source>
</evidence>
<dbReference type="Proteomes" id="UP000600247">
    <property type="component" value="Unassembled WGS sequence"/>
</dbReference>
<feature type="repeat" description="CXXCXGXG motif" evidence="13">
    <location>
        <begin position="204"/>
        <end position="211"/>
    </location>
</feature>
<organism evidence="18 19">
    <name type="scientific">Paenibacillus radicis</name>
    <name type="common">ex Gao et al. 2016</name>
    <dbReference type="NCBI Taxonomy" id="1737354"/>
    <lineage>
        <taxon>Bacteria</taxon>
        <taxon>Bacillati</taxon>
        <taxon>Bacillota</taxon>
        <taxon>Bacilli</taxon>
        <taxon>Bacillales</taxon>
        <taxon>Paenibacillaceae</taxon>
        <taxon>Paenibacillus</taxon>
    </lineage>
</organism>
<dbReference type="PANTHER" id="PTHR43096">
    <property type="entry name" value="DNAJ HOMOLOG 1, MITOCHONDRIAL-RELATED"/>
    <property type="match status" value="1"/>
</dbReference>
<dbReference type="PROSITE" id="PS50076">
    <property type="entry name" value="DNAJ_2"/>
    <property type="match status" value="1"/>
</dbReference>
<comment type="similarity">
    <text evidence="11 13">Belongs to the DnaJ family.</text>
</comment>
<dbReference type="EMBL" id="BMHY01000001">
    <property type="protein sequence ID" value="GGG56077.1"/>
    <property type="molecule type" value="Genomic_DNA"/>
</dbReference>
<dbReference type="InterPro" id="IPR012724">
    <property type="entry name" value="DnaJ"/>
</dbReference>
<evidence type="ECO:0000256" key="10">
    <source>
        <dbReference type="ARBA" id="ARBA00023186"/>
    </source>
</evidence>
<evidence type="ECO:0000256" key="4">
    <source>
        <dbReference type="ARBA" id="ARBA00022705"/>
    </source>
</evidence>
<dbReference type="InterPro" id="IPR008971">
    <property type="entry name" value="HSP40/DnaJ_pept-bd"/>
</dbReference>
<dbReference type="FunFam" id="2.10.230.10:FF:000002">
    <property type="entry name" value="Molecular chaperone DnaJ"/>
    <property type="match status" value="1"/>
</dbReference>
<keyword evidence="19" id="KW-1185">Reference proteome</keyword>
<feature type="binding site" evidence="13">
    <location>
        <position position="190"/>
    </location>
    <ligand>
        <name>Zn(2+)</name>
        <dbReference type="ChEBI" id="CHEBI:29105"/>
        <label>2</label>
    </ligand>
</feature>
<reference evidence="18 19" key="1">
    <citation type="journal article" date="2014" name="Int. J. Syst. Evol. Microbiol.">
        <title>Complete genome sequence of Corynebacterium casei LMG S-19264T (=DSM 44701T), isolated from a smear-ripened cheese.</title>
        <authorList>
            <consortium name="US DOE Joint Genome Institute (JGI-PGF)"/>
            <person name="Walter F."/>
            <person name="Albersmeier A."/>
            <person name="Kalinowski J."/>
            <person name="Ruckert C."/>
        </authorList>
    </citation>
    <scope>NUCLEOTIDE SEQUENCE [LARGE SCALE GENOMIC DNA]</scope>
    <source>
        <strain evidence="18 19">CGMCC 1.15286</strain>
    </source>
</reference>
<name>A0A917GSW6_9BACL</name>
<evidence type="ECO:0000256" key="13">
    <source>
        <dbReference type="HAMAP-Rule" id="MF_01152"/>
    </source>
</evidence>
<feature type="binding site" evidence="13">
    <location>
        <position position="204"/>
    </location>
    <ligand>
        <name>Zn(2+)</name>
        <dbReference type="ChEBI" id="CHEBI:29105"/>
        <label>1</label>
    </ligand>
</feature>
<dbReference type="SMART" id="SM00271">
    <property type="entry name" value="DnaJ"/>
    <property type="match status" value="1"/>
</dbReference>
<feature type="repeat" description="CXXCXGXG motif" evidence="13">
    <location>
        <begin position="147"/>
        <end position="154"/>
    </location>
</feature>
<dbReference type="PROSITE" id="PS51188">
    <property type="entry name" value="ZF_CR"/>
    <property type="match status" value="1"/>
</dbReference>
<dbReference type="SUPFAM" id="SSF49493">
    <property type="entry name" value="HSP40/DnaJ peptide-binding domain"/>
    <property type="match status" value="2"/>
</dbReference>
<dbReference type="GO" id="GO:0031072">
    <property type="term" value="F:heat shock protein binding"/>
    <property type="evidence" value="ECO:0007669"/>
    <property type="project" value="InterPro"/>
</dbReference>
<feature type="domain" description="J" evidence="16">
    <location>
        <begin position="6"/>
        <end position="70"/>
    </location>
</feature>
<evidence type="ECO:0000256" key="11">
    <source>
        <dbReference type="ARBA" id="ARBA00061004"/>
    </source>
</evidence>
<evidence type="ECO:0000256" key="5">
    <source>
        <dbReference type="ARBA" id="ARBA00022723"/>
    </source>
</evidence>
<comment type="caution">
    <text evidence="18">The sequence shown here is derived from an EMBL/GenBank/DDBJ whole genome shotgun (WGS) entry which is preliminary data.</text>
</comment>
<accession>A0A917GSW6</accession>
<dbReference type="PANTHER" id="PTHR43096:SF48">
    <property type="entry name" value="CHAPERONE PROTEIN DNAJ"/>
    <property type="match status" value="1"/>
</dbReference>
<dbReference type="GO" id="GO:0005524">
    <property type="term" value="F:ATP binding"/>
    <property type="evidence" value="ECO:0007669"/>
    <property type="project" value="InterPro"/>
</dbReference>
<dbReference type="CDD" id="cd10747">
    <property type="entry name" value="DnaJ_C"/>
    <property type="match status" value="1"/>
</dbReference>
<dbReference type="GO" id="GO:0051082">
    <property type="term" value="F:unfolded protein binding"/>
    <property type="evidence" value="ECO:0007669"/>
    <property type="project" value="UniProtKB-UniRule"/>
</dbReference>
<feature type="zinc finger region" description="CR-type" evidence="14">
    <location>
        <begin position="134"/>
        <end position="216"/>
    </location>
</feature>
<feature type="compositionally biased region" description="Polar residues" evidence="15">
    <location>
        <begin position="354"/>
        <end position="364"/>
    </location>
</feature>
<dbReference type="PRINTS" id="PR00625">
    <property type="entry name" value="JDOMAIN"/>
</dbReference>